<proteinExistence type="predicted"/>
<protein>
    <submittedName>
        <fullName evidence="1">Steroid 5-alpha reductase family enzyme</fullName>
    </submittedName>
</protein>
<evidence type="ECO:0000313" key="1">
    <source>
        <dbReference type="EMBL" id="NYG36646.1"/>
    </source>
</evidence>
<sequence length="266" mass="28412">MIDLRNLRRVAATALGVTAAVQAGTAAVALPKGRRDYVDVVWGPGLGAIALSSALVGTGDARRRWALATVVGGWAARLGAHVLPRMTGHDEEDPRYAEWLEGDSTARVIGKVFVMQGAAQLAVSLPIQVAAASTLPRSARRLLLPAGIALAVGGAVLEAVADRQKEEYTATPKDERPQVLDTGVWGISRHPNYLGDSLVWDGVWLAAAASSPGGWTWPAPALMSYVLIQGTGARLTERRMEGRPGYADYQRRVPFFFPDPRRLLGS</sequence>
<dbReference type="InterPro" id="IPR010721">
    <property type="entry name" value="UstE-like"/>
</dbReference>
<dbReference type="RefSeq" id="WP_179462114.1">
    <property type="nucleotide sequence ID" value="NZ_JACBZX010000001.1"/>
</dbReference>
<organism evidence="1 2">
    <name type="scientific">Janibacter alkaliphilus</name>
    <dbReference type="NCBI Taxonomy" id="1069963"/>
    <lineage>
        <taxon>Bacteria</taxon>
        <taxon>Bacillati</taxon>
        <taxon>Actinomycetota</taxon>
        <taxon>Actinomycetes</taxon>
        <taxon>Micrococcales</taxon>
        <taxon>Intrasporangiaceae</taxon>
        <taxon>Janibacter</taxon>
    </lineage>
</organism>
<dbReference type="AlphaFoldDB" id="A0A852X0J8"/>
<dbReference type="GO" id="GO:0016020">
    <property type="term" value="C:membrane"/>
    <property type="evidence" value="ECO:0007669"/>
    <property type="project" value="TreeGrafter"/>
</dbReference>
<dbReference type="Proteomes" id="UP000592181">
    <property type="component" value="Unassembled WGS sequence"/>
</dbReference>
<accession>A0A852X0J8</accession>
<name>A0A852X0J8_9MICO</name>
<keyword evidence="2" id="KW-1185">Reference proteome</keyword>
<dbReference type="PANTHER" id="PTHR32251">
    <property type="entry name" value="3-OXO-5-ALPHA-STEROID 4-DEHYDROGENASE"/>
    <property type="match status" value="1"/>
</dbReference>
<dbReference type="EMBL" id="JACBZX010000001">
    <property type="protein sequence ID" value="NYG36646.1"/>
    <property type="molecule type" value="Genomic_DNA"/>
</dbReference>
<gene>
    <name evidence="1" type="ORF">BJY28_001115</name>
</gene>
<dbReference type="Pfam" id="PF06966">
    <property type="entry name" value="DUF1295"/>
    <property type="match status" value="1"/>
</dbReference>
<reference evidence="1 2" key="1">
    <citation type="submission" date="2020-07" db="EMBL/GenBank/DDBJ databases">
        <title>Sequencing the genomes of 1000 actinobacteria strains.</title>
        <authorList>
            <person name="Klenk H.-P."/>
        </authorList>
    </citation>
    <scope>NUCLEOTIDE SEQUENCE [LARGE SCALE GENOMIC DNA]</scope>
    <source>
        <strain evidence="1 2">DSM 24723</strain>
    </source>
</reference>
<comment type="caution">
    <text evidence="1">The sequence shown here is derived from an EMBL/GenBank/DDBJ whole genome shotgun (WGS) entry which is preliminary data.</text>
</comment>
<evidence type="ECO:0000313" key="2">
    <source>
        <dbReference type="Proteomes" id="UP000592181"/>
    </source>
</evidence>
<dbReference type="PANTHER" id="PTHR32251:SF17">
    <property type="entry name" value="STEROID 5-ALPHA REDUCTASE C-TERMINAL DOMAIN-CONTAINING PROTEIN"/>
    <property type="match status" value="1"/>
</dbReference>
<dbReference type="Gene3D" id="1.20.120.1630">
    <property type="match status" value="1"/>
</dbReference>